<reference evidence="1" key="2">
    <citation type="journal article" date="2015" name="Fish Shellfish Immunol.">
        <title>Early steps in the European eel (Anguilla anguilla)-Vibrio vulnificus interaction in the gills: Role of the RtxA13 toxin.</title>
        <authorList>
            <person name="Callol A."/>
            <person name="Pajuelo D."/>
            <person name="Ebbesson L."/>
            <person name="Teles M."/>
            <person name="MacKenzie S."/>
            <person name="Amaro C."/>
        </authorList>
    </citation>
    <scope>NUCLEOTIDE SEQUENCE</scope>
</reference>
<dbReference type="EMBL" id="GBXM01003208">
    <property type="protein sequence ID" value="JAI05370.1"/>
    <property type="molecule type" value="Transcribed_RNA"/>
</dbReference>
<reference evidence="1" key="1">
    <citation type="submission" date="2014-11" db="EMBL/GenBank/DDBJ databases">
        <authorList>
            <person name="Amaro Gonzalez C."/>
        </authorList>
    </citation>
    <scope>NUCLEOTIDE SEQUENCE</scope>
</reference>
<protein>
    <submittedName>
        <fullName evidence="1">Uncharacterized protein</fullName>
    </submittedName>
</protein>
<sequence>MFSNVVELPLQVKIDELFCDDGRCDHRIFNLCILVHSGKHIQCFQAGVHLGYCISHPGADLFF</sequence>
<dbReference type="AlphaFoldDB" id="A0A0E9XRW8"/>
<accession>A0A0E9XRW8</accession>
<evidence type="ECO:0000313" key="1">
    <source>
        <dbReference type="EMBL" id="JAI05370.1"/>
    </source>
</evidence>
<organism evidence="1">
    <name type="scientific">Anguilla anguilla</name>
    <name type="common">European freshwater eel</name>
    <name type="synonym">Muraena anguilla</name>
    <dbReference type="NCBI Taxonomy" id="7936"/>
    <lineage>
        <taxon>Eukaryota</taxon>
        <taxon>Metazoa</taxon>
        <taxon>Chordata</taxon>
        <taxon>Craniata</taxon>
        <taxon>Vertebrata</taxon>
        <taxon>Euteleostomi</taxon>
        <taxon>Actinopterygii</taxon>
        <taxon>Neopterygii</taxon>
        <taxon>Teleostei</taxon>
        <taxon>Anguilliformes</taxon>
        <taxon>Anguillidae</taxon>
        <taxon>Anguilla</taxon>
    </lineage>
</organism>
<proteinExistence type="predicted"/>
<name>A0A0E9XRW8_ANGAN</name>